<accession>A0A317CYJ5</accession>
<dbReference type="AlphaFoldDB" id="A0A317CYJ5"/>
<evidence type="ECO:0000313" key="1">
    <source>
        <dbReference type="EMBL" id="PWR07651.1"/>
    </source>
</evidence>
<evidence type="ECO:0008006" key="3">
    <source>
        <dbReference type="Google" id="ProtNLM"/>
    </source>
</evidence>
<dbReference type="EMBL" id="QGKS01000464">
    <property type="protein sequence ID" value="PWR07651.1"/>
    <property type="molecule type" value="Genomic_DNA"/>
</dbReference>
<dbReference type="InterPro" id="IPR029058">
    <property type="entry name" value="AB_hydrolase_fold"/>
</dbReference>
<name>A0A317CYJ5_9ACTN</name>
<dbReference type="Proteomes" id="UP000246050">
    <property type="component" value="Unassembled WGS sequence"/>
</dbReference>
<reference evidence="1 2" key="1">
    <citation type="submission" date="2018-05" db="EMBL/GenBank/DDBJ databases">
        <title>Micromonosporas from Atacama Desert.</title>
        <authorList>
            <person name="Carro L."/>
            <person name="Golinska P."/>
            <person name="Klenk H.-P."/>
            <person name="Goodfellow M."/>
        </authorList>
    </citation>
    <scope>NUCLEOTIDE SEQUENCE [LARGE SCALE GENOMIC DNA]</scope>
    <source>
        <strain evidence="1 2">4G51</strain>
    </source>
</reference>
<dbReference type="SUPFAM" id="SSF53474">
    <property type="entry name" value="alpha/beta-Hydrolases"/>
    <property type="match status" value="1"/>
</dbReference>
<dbReference type="Gene3D" id="3.40.50.1820">
    <property type="entry name" value="alpha/beta hydrolase"/>
    <property type="match status" value="1"/>
</dbReference>
<evidence type="ECO:0000313" key="2">
    <source>
        <dbReference type="Proteomes" id="UP000246050"/>
    </source>
</evidence>
<sequence>MQVSDHFLPFTVPAGLMPDPQFDGLSAELQVHRVQPVYANGKCHSVPNRAAVLIHGRTNYGPTSFDLRQPAPEGGELSVQKALARAGIDTFAPNLLGYGRSTRFAHGLDDPGNASLPAYNPDGITCSNPVGCDRTHVPVFPLNQQGAAQDPTLFTNPLGGQLRAHSSHVRFARVDTFVRDIRQVIDDAIARAQPSDGKVTLVGYSAGAQFVGRTLYAGNPNPLLPHSDQYIAKVNRVVFAASLFGFDTEETPPPGGSFATFPLHVFVGGGPGNLPPDREAACTGRVVAGSRDQVAAQNREEDPVGAQWGGNIAGHPTGVARSPVFSSYGWNTEVAAQLTPPTLVIHGLEDAPPTSPANADAIYNAAQMTNKVLVKVACGSHTFLWEGCSGTRCTPTSGTPYGGTPGAPWAGPHSTFKAALIEWIKSGTFNGAPRGQFTVNESGVASATGP</sequence>
<proteinExistence type="predicted"/>
<gene>
    <name evidence="1" type="ORF">DKT69_34345</name>
</gene>
<organism evidence="1 2">
    <name type="scientific">Micromonospora sicca</name>
    <dbReference type="NCBI Taxonomy" id="2202420"/>
    <lineage>
        <taxon>Bacteria</taxon>
        <taxon>Bacillati</taxon>
        <taxon>Actinomycetota</taxon>
        <taxon>Actinomycetes</taxon>
        <taxon>Micromonosporales</taxon>
        <taxon>Micromonosporaceae</taxon>
        <taxon>Micromonospora</taxon>
    </lineage>
</organism>
<protein>
    <recommendedName>
        <fullName evidence="3">Alpha/beta hydrolase</fullName>
    </recommendedName>
</protein>
<comment type="caution">
    <text evidence="1">The sequence shown here is derived from an EMBL/GenBank/DDBJ whole genome shotgun (WGS) entry which is preliminary data.</text>
</comment>